<keyword evidence="4" id="KW-1003">Cell membrane</keyword>
<dbReference type="GO" id="GO:0016887">
    <property type="term" value="F:ATP hydrolysis activity"/>
    <property type="evidence" value="ECO:0007669"/>
    <property type="project" value="InterPro"/>
</dbReference>
<protein>
    <submittedName>
        <fullName evidence="9">Amino acid ABC transporter ATP-binding protein (PAAT family)</fullName>
    </submittedName>
</protein>
<comment type="subcellular location">
    <subcellularLocation>
        <location evidence="1">Cell membrane</location>
        <topology evidence="1">Peripheral membrane protein</topology>
    </subcellularLocation>
</comment>
<dbReference type="InterPro" id="IPR027417">
    <property type="entry name" value="P-loop_NTPase"/>
</dbReference>
<evidence type="ECO:0000256" key="6">
    <source>
        <dbReference type="ARBA" id="ARBA00022840"/>
    </source>
</evidence>
<evidence type="ECO:0000256" key="5">
    <source>
        <dbReference type="ARBA" id="ARBA00022741"/>
    </source>
</evidence>
<dbReference type="InterPro" id="IPR003593">
    <property type="entry name" value="AAA+_ATPase"/>
</dbReference>
<dbReference type="PIRSF" id="PIRSF039085">
    <property type="entry name" value="ABC_ATPase_HisP"/>
    <property type="match status" value="1"/>
</dbReference>
<dbReference type="PANTHER" id="PTHR43166">
    <property type="entry name" value="AMINO ACID IMPORT ATP-BINDING PROTEIN"/>
    <property type="match status" value="1"/>
</dbReference>
<keyword evidence="6 9" id="KW-0067">ATP-binding</keyword>
<dbReference type="Gene3D" id="3.40.50.300">
    <property type="entry name" value="P-loop containing nucleotide triphosphate hydrolases"/>
    <property type="match status" value="1"/>
</dbReference>
<keyword evidence="10" id="KW-1185">Reference proteome</keyword>
<evidence type="ECO:0000313" key="9">
    <source>
        <dbReference type="EMBL" id="PYE90504.1"/>
    </source>
</evidence>
<keyword evidence="7" id="KW-0472">Membrane</keyword>
<dbReference type="EMBL" id="QJTF01000001">
    <property type="protein sequence ID" value="PYE90504.1"/>
    <property type="molecule type" value="Genomic_DNA"/>
</dbReference>
<dbReference type="InterPro" id="IPR030679">
    <property type="entry name" value="ABC_ATPase_HisP-typ"/>
</dbReference>
<keyword evidence="5" id="KW-0547">Nucleotide-binding</keyword>
<dbReference type="GO" id="GO:0005524">
    <property type="term" value="F:ATP binding"/>
    <property type="evidence" value="ECO:0007669"/>
    <property type="project" value="UniProtKB-KW"/>
</dbReference>
<evidence type="ECO:0000259" key="8">
    <source>
        <dbReference type="PROSITE" id="PS50893"/>
    </source>
</evidence>
<dbReference type="SMART" id="SM00382">
    <property type="entry name" value="AAA"/>
    <property type="match status" value="1"/>
</dbReference>
<reference evidence="9 10" key="1">
    <citation type="submission" date="2018-06" db="EMBL/GenBank/DDBJ databases">
        <title>Genomic Encyclopedia of Type Strains, Phase III (KMG-III): the genomes of soil and plant-associated and newly described type strains.</title>
        <authorList>
            <person name="Whitman W."/>
        </authorList>
    </citation>
    <scope>NUCLEOTIDE SEQUENCE [LARGE SCALE GENOMIC DNA]</scope>
    <source>
        <strain evidence="9 10">ORS 1419</strain>
    </source>
</reference>
<dbReference type="AlphaFoldDB" id="A0A318TA16"/>
<evidence type="ECO:0000256" key="4">
    <source>
        <dbReference type="ARBA" id="ARBA00022475"/>
    </source>
</evidence>
<comment type="similarity">
    <text evidence="2">Belongs to the ABC transporter superfamily.</text>
</comment>
<comment type="caution">
    <text evidence="9">The sequence shown here is derived from an EMBL/GenBank/DDBJ whole genome shotgun (WGS) entry which is preliminary data.</text>
</comment>
<keyword evidence="3" id="KW-0813">Transport</keyword>
<organism evidence="9 10">
    <name type="scientific">Phyllobacterium leguminum</name>
    <dbReference type="NCBI Taxonomy" id="314237"/>
    <lineage>
        <taxon>Bacteria</taxon>
        <taxon>Pseudomonadati</taxon>
        <taxon>Pseudomonadota</taxon>
        <taxon>Alphaproteobacteria</taxon>
        <taxon>Hyphomicrobiales</taxon>
        <taxon>Phyllobacteriaceae</taxon>
        <taxon>Phyllobacterium</taxon>
    </lineage>
</organism>
<dbReference type="Pfam" id="PF00005">
    <property type="entry name" value="ABC_tran"/>
    <property type="match status" value="1"/>
</dbReference>
<gene>
    <name evidence="9" type="ORF">C7477_101177</name>
</gene>
<dbReference type="OrthoDB" id="9802264at2"/>
<sequence length="258" mass="27904">MIGLENIVKNFGDLTVLKGVTLAMNEGSVTALVGPSGGGKSTLLRCINLLEIPTSGELRIGNDRIDFQPGKRPATADIQRIRRQTGMVFQNFQLFPHRTAIENVMEGPVAVLKWPVARAREHAMMLLEKVGMAHKADAWPSTLSGGQQQRVAIARALAMSPKVLLCDEPTSALDPELAQEVVDVLSKLASEGTTMVIATHDLRLAKTTAHEAVFLDGGVVVEKGPARQLFSNPEHERTKRFIATLTQEAALVKEGEGI</sequence>
<evidence type="ECO:0000256" key="1">
    <source>
        <dbReference type="ARBA" id="ARBA00004202"/>
    </source>
</evidence>
<dbReference type="Proteomes" id="UP000247454">
    <property type="component" value="Unassembled WGS sequence"/>
</dbReference>
<dbReference type="InterPro" id="IPR003439">
    <property type="entry name" value="ABC_transporter-like_ATP-bd"/>
</dbReference>
<dbReference type="GO" id="GO:0015424">
    <property type="term" value="F:ABC-type amino acid transporter activity"/>
    <property type="evidence" value="ECO:0007669"/>
    <property type="project" value="InterPro"/>
</dbReference>
<dbReference type="PANTHER" id="PTHR43166:SF35">
    <property type="entry name" value="L-CYSTINE IMPORT ATP-BINDING PROTEIN TCYN"/>
    <property type="match status" value="1"/>
</dbReference>
<evidence type="ECO:0000313" key="10">
    <source>
        <dbReference type="Proteomes" id="UP000247454"/>
    </source>
</evidence>
<dbReference type="PROSITE" id="PS50893">
    <property type="entry name" value="ABC_TRANSPORTER_2"/>
    <property type="match status" value="1"/>
</dbReference>
<dbReference type="GO" id="GO:0005886">
    <property type="term" value="C:plasma membrane"/>
    <property type="evidence" value="ECO:0007669"/>
    <property type="project" value="UniProtKB-SubCell"/>
</dbReference>
<name>A0A318TA16_9HYPH</name>
<evidence type="ECO:0000256" key="3">
    <source>
        <dbReference type="ARBA" id="ARBA00022448"/>
    </source>
</evidence>
<dbReference type="InterPro" id="IPR050086">
    <property type="entry name" value="MetN_ABC_transporter-like"/>
</dbReference>
<evidence type="ECO:0000256" key="2">
    <source>
        <dbReference type="ARBA" id="ARBA00005417"/>
    </source>
</evidence>
<feature type="domain" description="ABC transporter" evidence="8">
    <location>
        <begin position="2"/>
        <end position="242"/>
    </location>
</feature>
<dbReference type="RefSeq" id="WP_110747757.1">
    <property type="nucleotide sequence ID" value="NZ_QJTF01000001.1"/>
</dbReference>
<dbReference type="InterPro" id="IPR017871">
    <property type="entry name" value="ABC_transporter-like_CS"/>
</dbReference>
<accession>A0A318TA16</accession>
<proteinExistence type="inferred from homology"/>
<dbReference type="PROSITE" id="PS00211">
    <property type="entry name" value="ABC_TRANSPORTER_1"/>
    <property type="match status" value="1"/>
</dbReference>
<dbReference type="SUPFAM" id="SSF52540">
    <property type="entry name" value="P-loop containing nucleoside triphosphate hydrolases"/>
    <property type="match status" value="1"/>
</dbReference>
<evidence type="ECO:0000256" key="7">
    <source>
        <dbReference type="ARBA" id="ARBA00023136"/>
    </source>
</evidence>